<organism evidence="1 2">
    <name type="scientific">Ophiobolus disseminans</name>
    <dbReference type="NCBI Taxonomy" id="1469910"/>
    <lineage>
        <taxon>Eukaryota</taxon>
        <taxon>Fungi</taxon>
        <taxon>Dikarya</taxon>
        <taxon>Ascomycota</taxon>
        <taxon>Pezizomycotina</taxon>
        <taxon>Dothideomycetes</taxon>
        <taxon>Pleosporomycetidae</taxon>
        <taxon>Pleosporales</taxon>
        <taxon>Pleosporineae</taxon>
        <taxon>Phaeosphaeriaceae</taxon>
        <taxon>Ophiobolus</taxon>
    </lineage>
</organism>
<evidence type="ECO:0000313" key="1">
    <source>
        <dbReference type="EMBL" id="KAF2823792.1"/>
    </source>
</evidence>
<dbReference type="Gene3D" id="3.40.50.300">
    <property type="entry name" value="P-loop containing nucleotide triphosphate hydrolases"/>
    <property type="match status" value="1"/>
</dbReference>
<reference evidence="1" key="1">
    <citation type="journal article" date="2020" name="Stud. Mycol.">
        <title>101 Dothideomycetes genomes: a test case for predicting lifestyles and emergence of pathogens.</title>
        <authorList>
            <person name="Haridas S."/>
            <person name="Albert R."/>
            <person name="Binder M."/>
            <person name="Bloem J."/>
            <person name="Labutti K."/>
            <person name="Salamov A."/>
            <person name="Andreopoulos B."/>
            <person name="Baker S."/>
            <person name="Barry K."/>
            <person name="Bills G."/>
            <person name="Bluhm B."/>
            <person name="Cannon C."/>
            <person name="Castanera R."/>
            <person name="Culley D."/>
            <person name="Daum C."/>
            <person name="Ezra D."/>
            <person name="Gonzalez J."/>
            <person name="Henrissat B."/>
            <person name="Kuo A."/>
            <person name="Liang C."/>
            <person name="Lipzen A."/>
            <person name="Lutzoni F."/>
            <person name="Magnuson J."/>
            <person name="Mondo S."/>
            <person name="Nolan M."/>
            <person name="Ohm R."/>
            <person name="Pangilinan J."/>
            <person name="Park H.-J."/>
            <person name="Ramirez L."/>
            <person name="Alfaro M."/>
            <person name="Sun H."/>
            <person name="Tritt A."/>
            <person name="Yoshinaga Y."/>
            <person name="Zwiers L.-H."/>
            <person name="Turgeon B."/>
            <person name="Goodwin S."/>
            <person name="Spatafora J."/>
            <person name="Crous P."/>
            <person name="Grigoriev I."/>
        </authorList>
    </citation>
    <scope>NUCLEOTIDE SEQUENCE</scope>
    <source>
        <strain evidence="1">CBS 113818</strain>
    </source>
</reference>
<dbReference type="OrthoDB" id="5426988at2759"/>
<gene>
    <name evidence="1" type="ORF">CC86DRAFT_297778</name>
</gene>
<accession>A0A6A6ZRU9</accession>
<proteinExistence type="predicted"/>
<name>A0A6A6ZRU9_9PLEO</name>
<dbReference type="Proteomes" id="UP000799424">
    <property type="component" value="Unassembled WGS sequence"/>
</dbReference>
<dbReference type="AlphaFoldDB" id="A0A6A6ZRU9"/>
<dbReference type="EMBL" id="MU006231">
    <property type="protein sequence ID" value="KAF2823792.1"/>
    <property type="molecule type" value="Genomic_DNA"/>
</dbReference>
<evidence type="ECO:0000313" key="2">
    <source>
        <dbReference type="Proteomes" id="UP000799424"/>
    </source>
</evidence>
<evidence type="ECO:0008006" key="3">
    <source>
        <dbReference type="Google" id="ProtNLM"/>
    </source>
</evidence>
<protein>
    <recommendedName>
        <fullName evidence="3">P-loop containing nucleoside triphosphate hydrolase protein</fullName>
    </recommendedName>
</protein>
<sequence>MQARSNGTRSGEEYLGYKERPDVIQHLHDLWNDSQKAKQGCIVLLNDFPGVGKLTIARAIKDNLPENAVRLIDNRVLIDPAEAIAPGRGPAHKLIRAKVRRVAFGALTTELLSQPNLKAIMTDCPADTTEDTAVLAEHIRVAKDTNVPFYFVGVTCDQEEHGRRLDTPTRTVGGKTKLRDESVLRELLEQHVLVDPKKLSEELLTVVEIVHVVLDTTGLTVEQSMSKKMRQME</sequence>
<dbReference type="SUPFAM" id="SSF52540">
    <property type="entry name" value="P-loop containing nucleoside triphosphate hydrolases"/>
    <property type="match status" value="1"/>
</dbReference>
<keyword evidence="2" id="KW-1185">Reference proteome</keyword>
<dbReference type="InterPro" id="IPR027417">
    <property type="entry name" value="P-loop_NTPase"/>
</dbReference>